<sequence length="26" mass="3123">MSHNSPPQRDRECRDSSRLMMLGVYR</sequence>
<feature type="region of interest" description="Disordered" evidence="1">
    <location>
        <begin position="1"/>
        <end position="26"/>
    </location>
</feature>
<feature type="compositionally biased region" description="Basic and acidic residues" evidence="1">
    <location>
        <begin position="8"/>
        <end position="17"/>
    </location>
</feature>
<gene>
    <name evidence="2" type="ORF">PCON_10537</name>
</gene>
<dbReference type="AlphaFoldDB" id="U4LAS9"/>
<dbReference type="Proteomes" id="UP000018144">
    <property type="component" value="Unassembled WGS sequence"/>
</dbReference>
<evidence type="ECO:0000313" key="2">
    <source>
        <dbReference type="EMBL" id="CCX10943.1"/>
    </source>
</evidence>
<accession>U4LAS9</accession>
<name>U4LAS9_PYROM</name>
<evidence type="ECO:0000313" key="3">
    <source>
        <dbReference type="Proteomes" id="UP000018144"/>
    </source>
</evidence>
<dbReference type="EMBL" id="HF935578">
    <property type="protein sequence ID" value="CCX10943.1"/>
    <property type="molecule type" value="Genomic_DNA"/>
</dbReference>
<evidence type="ECO:0000256" key="1">
    <source>
        <dbReference type="SAM" id="MobiDB-lite"/>
    </source>
</evidence>
<keyword evidence="3" id="KW-1185">Reference proteome</keyword>
<organism evidence="2 3">
    <name type="scientific">Pyronema omphalodes (strain CBS 100304)</name>
    <name type="common">Pyronema confluens</name>
    <dbReference type="NCBI Taxonomy" id="1076935"/>
    <lineage>
        <taxon>Eukaryota</taxon>
        <taxon>Fungi</taxon>
        <taxon>Dikarya</taxon>
        <taxon>Ascomycota</taxon>
        <taxon>Pezizomycotina</taxon>
        <taxon>Pezizomycetes</taxon>
        <taxon>Pezizales</taxon>
        <taxon>Pyronemataceae</taxon>
        <taxon>Pyronema</taxon>
    </lineage>
</organism>
<protein>
    <submittedName>
        <fullName evidence="2">Uncharacterized protein</fullName>
    </submittedName>
</protein>
<reference evidence="2 3" key="1">
    <citation type="journal article" date="2013" name="PLoS Genet.">
        <title>The genome and development-dependent transcriptomes of Pyronema confluens: a window into fungal evolution.</title>
        <authorList>
            <person name="Traeger S."/>
            <person name="Altegoer F."/>
            <person name="Freitag M."/>
            <person name="Gabaldon T."/>
            <person name="Kempken F."/>
            <person name="Kumar A."/>
            <person name="Marcet-Houben M."/>
            <person name="Poggeler S."/>
            <person name="Stajich J.E."/>
            <person name="Nowrousian M."/>
        </authorList>
    </citation>
    <scope>NUCLEOTIDE SEQUENCE [LARGE SCALE GENOMIC DNA]</scope>
    <source>
        <strain evidence="3">CBS 100304</strain>
        <tissue evidence="2">Vegetative mycelium</tissue>
    </source>
</reference>
<proteinExistence type="predicted"/>